<accession>A0ABQ8F747</accession>
<dbReference type="Gene3D" id="3.30.420.10">
    <property type="entry name" value="Ribonuclease H-like superfamily/Ribonuclease H"/>
    <property type="match status" value="1"/>
</dbReference>
<organism evidence="2 3">
    <name type="scientific">Batrachochytrium salamandrivorans</name>
    <dbReference type="NCBI Taxonomy" id="1357716"/>
    <lineage>
        <taxon>Eukaryota</taxon>
        <taxon>Fungi</taxon>
        <taxon>Fungi incertae sedis</taxon>
        <taxon>Chytridiomycota</taxon>
        <taxon>Chytridiomycota incertae sedis</taxon>
        <taxon>Chytridiomycetes</taxon>
        <taxon>Rhizophydiales</taxon>
        <taxon>Rhizophydiales incertae sedis</taxon>
        <taxon>Batrachochytrium</taxon>
    </lineage>
</organism>
<evidence type="ECO:0000313" key="3">
    <source>
        <dbReference type="Proteomes" id="UP001648503"/>
    </source>
</evidence>
<dbReference type="PANTHER" id="PTHR37984:SF5">
    <property type="entry name" value="PROTEIN NYNRIN-LIKE"/>
    <property type="match status" value="1"/>
</dbReference>
<dbReference type="SUPFAM" id="SSF53098">
    <property type="entry name" value="Ribonuclease H-like"/>
    <property type="match status" value="1"/>
</dbReference>
<feature type="domain" description="Integrase catalytic" evidence="1">
    <location>
        <begin position="32"/>
        <end position="190"/>
    </location>
</feature>
<keyword evidence="3" id="KW-1185">Reference proteome</keyword>
<gene>
    <name evidence="2" type="ORF">BASA50_008484</name>
</gene>
<evidence type="ECO:0000313" key="2">
    <source>
        <dbReference type="EMBL" id="KAH6591775.1"/>
    </source>
</evidence>
<dbReference type="InterPro" id="IPR012337">
    <property type="entry name" value="RNaseH-like_sf"/>
</dbReference>
<evidence type="ECO:0000259" key="1">
    <source>
        <dbReference type="PROSITE" id="PS50994"/>
    </source>
</evidence>
<dbReference type="Pfam" id="PF00665">
    <property type="entry name" value="rve"/>
    <property type="match status" value="1"/>
</dbReference>
<dbReference type="InterPro" id="IPR050951">
    <property type="entry name" value="Retrovirus_Pol_polyprotein"/>
</dbReference>
<dbReference type="PROSITE" id="PS50994">
    <property type="entry name" value="INTEGRASE"/>
    <property type="match status" value="1"/>
</dbReference>
<protein>
    <recommendedName>
        <fullName evidence="1">Integrase catalytic domain-containing protein</fullName>
    </recommendedName>
</protein>
<dbReference type="EMBL" id="JAFCIX010000397">
    <property type="protein sequence ID" value="KAH6591775.1"/>
    <property type="molecule type" value="Genomic_DNA"/>
</dbReference>
<sequence length="307" mass="34574">MRTDIESQLKSCPACRRWTITKVGYHPLTPITSEHPMDVIAMDTAKSFPTSPRGNNVLLVVICVFTRFIFLRPLQDNSALAVSSALFSIFTNFGFPCVIQSDNGTEFVNAIVHHLTTSFHIDHRLSTPYHPRANGLAERSVQTSCHAIRKLLEGENQGWDLYCPVVQLFMNNKVSEFHSSSPFSIMFGRKLNPFCDYQTDADFVTPDANALKERMVEMSSVLFPAIGNLSKRSVNKAQLAFIKKFGKQISKDPFPVNSSVMIVDPVRSSKNEPYYLDPFKVLRRVKGGLYEILDSDNTLFPGMLLLQ</sequence>
<dbReference type="InterPro" id="IPR036397">
    <property type="entry name" value="RNaseH_sf"/>
</dbReference>
<proteinExistence type="predicted"/>
<dbReference type="Proteomes" id="UP001648503">
    <property type="component" value="Unassembled WGS sequence"/>
</dbReference>
<comment type="caution">
    <text evidence="2">The sequence shown here is derived from an EMBL/GenBank/DDBJ whole genome shotgun (WGS) entry which is preliminary data.</text>
</comment>
<name>A0ABQ8F747_9FUNG</name>
<dbReference type="InterPro" id="IPR001584">
    <property type="entry name" value="Integrase_cat-core"/>
</dbReference>
<reference evidence="2 3" key="1">
    <citation type="submission" date="2021-02" db="EMBL/GenBank/DDBJ databases">
        <title>Variation within the Batrachochytrium salamandrivorans European outbreak.</title>
        <authorList>
            <person name="Kelly M."/>
            <person name="Pasmans F."/>
            <person name="Shea T.P."/>
            <person name="Munoz J.F."/>
            <person name="Carranza S."/>
            <person name="Cuomo C.A."/>
            <person name="Martel A."/>
        </authorList>
    </citation>
    <scope>NUCLEOTIDE SEQUENCE [LARGE SCALE GENOMIC DNA]</scope>
    <source>
        <strain evidence="2 3">AMFP18/2</strain>
    </source>
</reference>
<dbReference type="PANTHER" id="PTHR37984">
    <property type="entry name" value="PROTEIN CBG26694"/>
    <property type="match status" value="1"/>
</dbReference>